<evidence type="ECO:0000313" key="3">
    <source>
        <dbReference type="Proteomes" id="UP000198781"/>
    </source>
</evidence>
<sequence>MNKKTAIGAAVALVVVAYGGATWYMGQRAQASYDEALVELRKAVGPQAIVSEEYRKGFFTSQAKLVLQWTPPAAATKTDAGAPASPPLRLVVDSTVHHGPWAGRRFAAAVVDSRFALEGLDPKVTKELEKVTAPTLTTVHHLSGSHDLRFLVPAGEIGNEEMTMRWQEMVSEMTLNGDRTRVNGTFQWPDVSLVGLPGTPGEKDDEEDEEEKAKPASRIAFGFKGMEGKFEYQVIDGMWLFAPGTGTMRFAQIDASSTPAAGGAATSIMALKDVAGSSTIENNGTTGNIATSLNGKGSVGPIEFESIGFEEKFQRIDVQTIKTLQQALIEEYRTDGVAKATAKVEDRWLTLLQESAPRLVGALPAYSMKILATYKGQQGQLEYGAEVQRAPTAEEVAQTGWQASLIKGSTLNASMRLPKAWLPPIAQAVGQKEMKAEDMDAMIGMAQAAGYLRQESDNLVSVLKMEAGQVKLNGKAIDLPKGAF</sequence>
<name>A0A1G6VF08_9BURK</name>
<dbReference type="RefSeq" id="WP_245711355.1">
    <property type="nucleotide sequence ID" value="NZ_FMZC01000007.1"/>
</dbReference>
<accession>A0A1G6VF08</accession>
<dbReference type="EMBL" id="FMZC01000007">
    <property type="protein sequence ID" value="SDD51436.1"/>
    <property type="molecule type" value="Genomic_DNA"/>
</dbReference>
<gene>
    <name evidence="2" type="ORF">SAMN05192589_1073</name>
</gene>
<dbReference type="STRING" id="187868.SAMN05192589_1073"/>
<dbReference type="AlphaFoldDB" id="A0A1G6VF08"/>
<organism evidence="2 3">
    <name type="scientific">Paracidovorax valerianellae</name>
    <dbReference type="NCBI Taxonomy" id="187868"/>
    <lineage>
        <taxon>Bacteria</taxon>
        <taxon>Pseudomonadati</taxon>
        <taxon>Pseudomonadota</taxon>
        <taxon>Betaproteobacteria</taxon>
        <taxon>Burkholderiales</taxon>
        <taxon>Comamonadaceae</taxon>
        <taxon>Paracidovorax</taxon>
    </lineage>
</organism>
<dbReference type="Proteomes" id="UP000198781">
    <property type="component" value="Unassembled WGS sequence"/>
</dbReference>
<evidence type="ECO:0000313" key="2">
    <source>
        <dbReference type="EMBL" id="SDD51436.1"/>
    </source>
</evidence>
<dbReference type="InterPro" id="IPR010352">
    <property type="entry name" value="DUF945"/>
</dbReference>
<protein>
    <submittedName>
        <fullName evidence="2">Uncharacterized conserved protein YdgA, DUF945 family</fullName>
    </submittedName>
</protein>
<dbReference type="Pfam" id="PF06097">
    <property type="entry name" value="DUF945"/>
    <property type="match status" value="1"/>
</dbReference>
<evidence type="ECO:0000256" key="1">
    <source>
        <dbReference type="SAM" id="MobiDB-lite"/>
    </source>
</evidence>
<feature type="region of interest" description="Disordered" evidence="1">
    <location>
        <begin position="193"/>
        <end position="214"/>
    </location>
</feature>
<reference evidence="2 3" key="1">
    <citation type="submission" date="2016-10" db="EMBL/GenBank/DDBJ databases">
        <authorList>
            <person name="de Groot N.N."/>
        </authorList>
    </citation>
    <scope>NUCLEOTIDE SEQUENCE [LARGE SCALE GENOMIC DNA]</scope>
    <source>
        <strain evidence="2 3">DSM 16619</strain>
    </source>
</reference>
<proteinExistence type="predicted"/>
<keyword evidence="3" id="KW-1185">Reference proteome</keyword>